<reference evidence="4" key="1">
    <citation type="submission" date="2016-10" db="EMBL/GenBank/DDBJ databases">
        <authorList>
            <person name="Varghese N."/>
            <person name="Submissions S."/>
        </authorList>
    </citation>
    <scope>NUCLEOTIDE SEQUENCE [LARGE SCALE GENOMIC DNA]</scope>
    <source>
        <strain evidence="4">BL36</strain>
    </source>
</reference>
<dbReference type="EMBL" id="FOTK01000064">
    <property type="protein sequence ID" value="SFM84984.1"/>
    <property type="molecule type" value="Genomic_DNA"/>
</dbReference>
<dbReference type="InterPro" id="IPR011006">
    <property type="entry name" value="CheY-like_superfamily"/>
</dbReference>
<protein>
    <submittedName>
        <fullName evidence="3">Nucleoside phosphorylase</fullName>
    </submittedName>
</protein>
<feature type="modified residue" description="4-aspartylphosphate" evidence="1">
    <location>
        <position position="52"/>
    </location>
</feature>
<dbReference type="Gene3D" id="3.40.50.1580">
    <property type="entry name" value="Nucleoside phosphorylase domain"/>
    <property type="match status" value="1"/>
</dbReference>
<evidence type="ECO:0000259" key="2">
    <source>
        <dbReference type="PROSITE" id="PS50110"/>
    </source>
</evidence>
<dbReference type="OrthoDB" id="2988699at2"/>
<sequence>MKILIVDDQPARLRGLVARLDAEGFSDVTLVQNAMAAREAMSQTRFSLLLLDICLPNRPVDEPSDQSSVDLLSDLLQGDMLWRPQRILGLSAYDESAAAVAALFKDYTWGLVRYAADHDGWIDQILNAAAFAREEPGRAEARTYLTDVAILTALRSPEYEAVLRNGWTWEPARPIDNVLFVQRAVFQSGGRTFTAHAAVAPRMGMVSSALIAAKLIEHLRPRLLIMTGICAGVSGKAQLGDVLFADPSWDYQSGKRVKDGNSTAFSIDPHQLDVAASLRSRADQLRSDRTFLRKVRDTWQGDAPGELSLTIGPVASGSAVLADGVSLNEIKRQQQRTIIGLEMEIYGVFAAAHLAPDPQPMPAAFKAVCDFADPDKEDAMQRYAAYTSASVATEFLERYYAEFI</sequence>
<dbReference type="Pfam" id="PF00072">
    <property type="entry name" value="Response_reg"/>
    <property type="match status" value="1"/>
</dbReference>
<evidence type="ECO:0000313" key="3">
    <source>
        <dbReference type="EMBL" id="SFM84984.1"/>
    </source>
</evidence>
<accession>A0A1I4U7N4</accession>
<dbReference type="GO" id="GO:0009116">
    <property type="term" value="P:nucleoside metabolic process"/>
    <property type="evidence" value="ECO:0007669"/>
    <property type="project" value="InterPro"/>
</dbReference>
<gene>
    <name evidence="3" type="ORF">SAMN05192568_106421</name>
</gene>
<dbReference type="PANTHER" id="PTHR46832:SF1">
    <property type="entry name" value="5'-METHYLTHIOADENOSINE_S-ADENOSYLHOMOCYSTEINE NUCLEOSIDASE"/>
    <property type="match status" value="1"/>
</dbReference>
<dbReference type="SUPFAM" id="SSF52172">
    <property type="entry name" value="CheY-like"/>
    <property type="match status" value="1"/>
</dbReference>
<dbReference type="AlphaFoldDB" id="A0A1I4U7N4"/>
<dbReference type="Pfam" id="PF01048">
    <property type="entry name" value="PNP_UDP_1"/>
    <property type="match status" value="1"/>
</dbReference>
<dbReference type="PANTHER" id="PTHR46832">
    <property type="entry name" value="5'-METHYLTHIOADENOSINE/S-ADENOSYLHOMOCYSTEINE NUCLEOSIDASE"/>
    <property type="match status" value="1"/>
</dbReference>
<dbReference type="GO" id="GO:0008930">
    <property type="term" value="F:methylthioadenosine nucleosidase activity"/>
    <property type="evidence" value="ECO:0007669"/>
    <property type="project" value="TreeGrafter"/>
</dbReference>
<dbReference type="InterPro" id="IPR001789">
    <property type="entry name" value="Sig_transdc_resp-reg_receiver"/>
</dbReference>
<dbReference type="InterPro" id="IPR000845">
    <property type="entry name" value="Nucleoside_phosphorylase_d"/>
</dbReference>
<dbReference type="Gene3D" id="3.40.50.2300">
    <property type="match status" value="1"/>
</dbReference>
<proteinExistence type="predicted"/>
<dbReference type="Proteomes" id="UP000199048">
    <property type="component" value="Unassembled WGS sequence"/>
</dbReference>
<organism evidence="3 4">
    <name type="scientific">Methylobacterium pseudosasicola</name>
    <dbReference type="NCBI Taxonomy" id="582667"/>
    <lineage>
        <taxon>Bacteria</taxon>
        <taxon>Pseudomonadati</taxon>
        <taxon>Pseudomonadota</taxon>
        <taxon>Alphaproteobacteria</taxon>
        <taxon>Hyphomicrobiales</taxon>
        <taxon>Methylobacteriaceae</taxon>
        <taxon>Methylobacterium</taxon>
    </lineage>
</organism>
<dbReference type="SMART" id="SM00448">
    <property type="entry name" value="REC"/>
    <property type="match status" value="1"/>
</dbReference>
<dbReference type="GO" id="GO:0019284">
    <property type="term" value="P:L-methionine salvage from S-adenosylmethionine"/>
    <property type="evidence" value="ECO:0007669"/>
    <property type="project" value="TreeGrafter"/>
</dbReference>
<dbReference type="GO" id="GO:0000160">
    <property type="term" value="P:phosphorelay signal transduction system"/>
    <property type="evidence" value="ECO:0007669"/>
    <property type="project" value="InterPro"/>
</dbReference>
<keyword evidence="1" id="KW-0597">Phosphoprotein</keyword>
<dbReference type="SUPFAM" id="SSF53167">
    <property type="entry name" value="Purine and uridine phosphorylases"/>
    <property type="match status" value="1"/>
</dbReference>
<dbReference type="PROSITE" id="PS50110">
    <property type="entry name" value="RESPONSE_REGULATORY"/>
    <property type="match status" value="1"/>
</dbReference>
<evidence type="ECO:0000313" key="4">
    <source>
        <dbReference type="Proteomes" id="UP000199048"/>
    </source>
</evidence>
<dbReference type="CDD" id="cd00156">
    <property type="entry name" value="REC"/>
    <property type="match status" value="1"/>
</dbReference>
<name>A0A1I4U7N4_9HYPH</name>
<dbReference type="GO" id="GO:0008782">
    <property type="term" value="F:adenosylhomocysteine nucleosidase activity"/>
    <property type="evidence" value="ECO:0007669"/>
    <property type="project" value="TreeGrafter"/>
</dbReference>
<dbReference type="RefSeq" id="WP_092046664.1">
    <property type="nucleotide sequence ID" value="NZ_FOTK01000064.1"/>
</dbReference>
<evidence type="ECO:0000256" key="1">
    <source>
        <dbReference type="PROSITE-ProRule" id="PRU00169"/>
    </source>
</evidence>
<dbReference type="STRING" id="582667.SAMN05192568_106421"/>
<dbReference type="InterPro" id="IPR035994">
    <property type="entry name" value="Nucleoside_phosphorylase_sf"/>
</dbReference>
<feature type="domain" description="Response regulatory" evidence="2">
    <location>
        <begin position="2"/>
        <end position="125"/>
    </location>
</feature>
<dbReference type="GO" id="GO:0005829">
    <property type="term" value="C:cytosol"/>
    <property type="evidence" value="ECO:0007669"/>
    <property type="project" value="TreeGrafter"/>
</dbReference>
<keyword evidence="4" id="KW-1185">Reference proteome</keyword>